<organism evidence="2 3">
    <name type="scientific">Trifolium subterraneum</name>
    <name type="common">Subterranean clover</name>
    <dbReference type="NCBI Taxonomy" id="3900"/>
    <lineage>
        <taxon>Eukaryota</taxon>
        <taxon>Viridiplantae</taxon>
        <taxon>Streptophyta</taxon>
        <taxon>Embryophyta</taxon>
        <taxon>Tracheophyta</taxon>
        <taxon>Spermatophyta</taxon>
        <taxon>Magnoliopsida</taxon>
        <taxon>eudicotyledons</taxon>
        <taxon>Gunneridae</taxon>
        <taxon>Pentapetalae</taxon>
        <taxon>rosids</taxon>
        <taxon>fabids</taxon>
        <taxon>Fabales</taxon>
        <taxon>Fabaceae</taxon>
        <taxon>Papilionoideae</taxon>
        <taxon>50 kb inversion clade</taxon>
        <taxon>NPAAA clade</taxon>
        <taxon>Hologalegina</taxon>
        <taxon>IRL clade</taxon>
        <taxon>Trifolieae</taxon>
        <taxon>Trifolium</taxon>
    </lineage>
</organism>
<evidence type="ECO:0000256" key="1">
    <source>
        <dbReference type="SAM" id="MobiDB-lite"/>
    </source>
</evidence>
<evidence type="ECO:0000313" key="2">
    <source>
        <dbReference type="EMBL" id="GAU51092.1"/>
    </source>
</evidence>
<evidence type="ECO:0000313" key="3">
    <source>
        <dbReference type="Proteomes" id="UP000242715"/>
    </source>
</evidence>
<accession>A0A2Z6PK37</accession>
<dbReference type="Proteomes" id="UP000242715">
    <property type="component" value="Unassembled WGS sequence"/>
</dbReference>
<gene>
    <name evidence="2" type="ORF">TSUD_185220</name>
</gene>
<dbReference type="EMBL" id="DF974971">
    <property type="protein sequence ID" value="GAU51092.1"/>
    <property type="molecule type" value="Genomic_DNA"/>
</dbReference>
<sequence>MADRCISGGKGNPDGPPNILDWNIPPKGLVKKGSSNGSLPPKKLDIKPGPKEPWPPKPPKGAPKSEKGSLPPPGPPRPCILLFKL</sequence>
<feature type="compositionally biased region" description="Pro residues" evidence="1">
    <location>
        <begin position="51"/>
        <end position="61"/>
    </location>
</feature>
<feature type="region of interest" description="Disordered" evidence="1">
    <location>
        <begin position="1"/>
        <end position="85"/>
    </location>
</feature>
<reference evidence="3" key="1">
    <citation type="journal article" date="2017" name="Front. Plant Sci.">
        <title>Climate Clever Clovers: New Paradigm to Reduce the Environmental Footprint of Ruminants by Breeding Low Methanogenic Forages Utilizing Haplotype Variation.</title>
        <authorList>
            <person name="Kaur P."/>
            <person name="Appels R."/>
            <person name="Bayer P.E."/>
            <person name="Keeble-Gagnere G."/>
            <person name="Wang J."/>
            <person name="Hirakawa H."/>
            <person name="Shirasawa K."/>
            <person name="Vercoe P."/>
            <person name="Stefanova K."/>
            <person name="Durmic Z."/>
            <person name="Nichols P."/>
            <person name="Revell C."/>
            <person name="Isobe S.N."/>
            <person name="Edwards D."/>
            <person name="Erskine W."/>
        </authorList>
    </citation>
    <scope>NUCLEOTIDE SEQUENCE [LARGE SCALE GENOMIC DNA]</scope>
    <source>
        <strain evidence="3">cv. Daliak</strain>
    </source>
</reference>
<dbReference type="AlphaFoldDB" id="A0A2Z6PK37"/>
<protein>
    <submittedName>
        <fullName evidence="2">Uncharacterized protein</fullName>
    </submittedName>
</protein>
<name>A0A2Z6PK37_TRISU</name>
<proteinExistence type="predicted"/>
<keyword evidence="3" id="KW-1185">Reference proteome</keyword>